<evidence type="ECO:0000256" key="2">
    <source>
        <dbReference type="ARBA" id="ARBA00022475"/>
    </source>
</evidence>
<gene>
    <name evidence="9" type="ORF">GON01_05660</name>
</gene>
<evidence type="ECO:0000313" key="9">
    <source>
        <dbReference type="EMBL" id="MVO77425.1"/>
    </source>
</evidence>
<feature type="transmembrane region" description="Helical" evidence="6">
    <location>
        <begin position="408"/>
        <end position="430"/>
    </location>
</feature>
<dbReference type="RefSeq" id="WP_157026361.1">
    <property type="nucleotide sequence ID" value="NZ_WQMS01000006.1"/>
</dbReference>
<evidence type="ECO:0000259" key="8">
    <source>
        <dbReference type="Pfam" id="PF13567"/>
    </source>
</evidence>
<evidence type="ECO:0000256" key="6">
    <source>
        <dbReference type="SAM" id="Phobius"/>
    </source>
</evidence>
<evidence type="ECO:0000256" key="4">
    <source>
        <dbReference type="ARBA" id="ARBA00022989"/>
    </source>
</evidence>
<sequence>MPFAPGGRGWRLDGALARIEAWLEGERDQLPLWLPVMLGLGIAGWFMLPDRASWTALIAAALGLALAGVAVGLARRTGFALLAGGLAIAGGCALAWAKAEWVAVPVLTRPVVAAFDADVERVQQLAAKDSVRVVLRPIAAPTLPPRLRVNIANADAPPGLARGDRLQLRARLMPPPSASLPGGYDFAITAWFQQLGATGKAFTPVERLSAVPDGGSLRERIGKHIRDALPGQGAGIAVALVTGDQGSVSEADADAMRRSGLAHLLSVSGLHITAAVGAAMLLTLRLLALSPALALRWPLMLIAAGVGAVTGIAYTFISGAEVPTVRACVAALLVLAGLVIGREALTLRLVAAGALVVLLVWPEALIGPSFQLSFAAVVAIIALHEHPRMRAFTAAREEGPLFRLGRNAAALLLSGIAVEIALAPIALFHFHREGLYGALANIVAIPVTTFVVMPLEVLALLFDLVGLGAPFWWATGKAIALLLWIAHAAGNAPGAVALLPGVPRGAFALIVAGGLWISLWRTRLRWLGALPFAAGAAWALAVPAPDLLVTADGRHLALRGAGGSYALLRPKAKDFVRDMLSEAAGIDDELADLDDLPGATCTADTCRATIRADGRDWHLLATRSAYLTPIRAMNQACAEADIVISDRRLPRTCRPRWLKLDKPMLERTGGVAIVFGENPTVRITKMAGDQHAWVALASARPRR</sequence>
<dbReference type="InterPro" id="IPR004477">
    <property type="entry name" value="ComEC_N"/>
</dbReference>
<feature type="transmembrane region" description="Helical" evidence="6">
    <location>
        <begin position="54"/>
        <end position="74"/>
    </location>
</feature>
<dbReference type="PANTHER" id="PTHR30619">
    <property type="entry name" value="DNA INTERNALIZATION/COMPETENCE PROTEIN COMEC/REC2"/>
    <property type="match status" value="1"/>
</dbReference>
<keyword evidence="4 6" id="KW-1133">Transmembrane helix</keyword>
<feature type="transmembrane region" description="Helical" evidence="6">
    <location>
        <begin position="370"/>
        <end position="387"/>
    </location>
</feature>
<dbReference type="InterPro" id="IPR025405">
    <property type="entry name" value="DUF4131"/>
</dbReference>
<keyword evidence="10" id="KW-1185">Reference proteome</keyword>
<feature type="transmembrane region" description="Helical" evidence="6">
    <location>
        <begin position="264"/>
        <end position="287"/>
    </location>
</feature>
<dbReference type="InterPro" id="IPR052159">
    <property type="entry name" value="Competence_DNA_uptake"/>
</dbReference>
<evidence type="ECO:0000256" key="5">
    <source>
        <dbReference type="ARBA" id="ARBA00023136"/>
    </source>
</evidence>
<keyword evidence="3 6" id="KW-0812">Transmembrane</keyword>
<feature type="domain" description="DUF4131" evidence="8">
    <location>
        <begin position="53"/>
        <end position="201"/>
    </location>
</feature>
<dbReference type="PANTHER" id="PTHR30619:SF1">
    <property type="entry name" value="RECOMBINATION PROTEIN 2"/>
    <property type="match status" value="1"/>
</dbReference>
<feature type="domain" description="ComEC/Rec2-related protein" evidence="7">
    <location>
        <begin position="240"/>
        <end position="523"/>
    </location>
</feature>
<dbReference type="Pfam" id="PF13567">
    <property type="entry name" value="DUF4131"/>
    <property type="match status" value="1"/>
</dbReference>
<dbReference type="AlphaFoldDB" id="A0A6I4IZ38"/>
<dbReference type="GO" id="GO:0005886">
    <property type="term" value="C:plasma membrane"/>
    <property type="evidence" value="ECO:0007669"/>
    <property type="project" value="UniProtKB-SubCell"/>
</dbReference>
<feature type="transmembrane region" description="Helical" evidence="6">
    <location>
        <begin position="436"/>
        <end position="462"/>
    </location>
</feature>
<evidence type="ECO:0000313" key="10">
    <source>
        <dbReference type="Proteomes" id="UP000441389"/>
    </source>
</evidence>
<feature type="transmembrane region" description="Helical" evidence="6">
    <location>
        <begin position="526"/>
        <end position="544"/>
    </location>
</feature>
<reference evidence="9 10" key="1">
    <citation type="submission" date="2019-12" db="EMBL/GenBank/DDBJ databases">
        <authorList>
            <person name="Huq M.A."/>
        </authorList>
    </citation>
    <scope>NUCLEOTIDE SEQUENCE [LARGE SCALE GENOMIC DNA]</scope>
    <source>
        <strain evidence="9 10">MAH-20</strain>
    </source>
</reference>
<feature type="transmembrane region" description="Helical" evidence="6">
    <location>
        <begin position="79"/>
        <end position="97"/>
    </location>
</feature>
<dbReference type="Proteomes" id="UP000441389">
    <property type="component" value="Unassembled WGS sequence"/>
</dbReference>
<evidence type="ECO:0000256" key="3">
    <source>
        <dbReference type="ARBA" id="ARBA00022692"/>
    </source>
</evidence>
<evidence type="ECO:0000259" key="7">
    <source>
        <dbReference type="Pfam" id="PF03772"/>
    </source>
</evidence>
<keyword evidence="2" id="KW-1003">Cell membrane</keyword>
<feature type="transmembrane region" description="Helical" evidence="6">
    <location>
        <begin position="30"/>
        <end position="48"/>
    </location>
</feature>
<dbReference type="EMBL" id="WQMS01000006">
    <property type="protein sequence ID" value="MVO77425.1"/>
    <property type="molecule type" value="Genomic_DNA"/>
</dbReference>
<feature type="transmembrane region" description="Helical" evidence="6">
    <location>
        <begin position="323"/>
        <end position="340"/>
    </location>
</feature>
<comment type="subcellular location">
    <subcellularLocation>
        <location evidence="1">Cell membrane</location>
        <topology evidence="1">Multi-pass membrane protein</topology>
    </subcellularLocation>
</comment>
<feature type="transmembrane region" description="Helical" evidence="6">
    <location>
        <begin position="299"/>
        <end position="317"/>
    </location>
</feature>
<keyword evidence="5 6" id="KW-0472">Membrane</keyword>
<organism evidence="9 10">
    <name type="scientific">Sphingomonas horti</name>
    <dbReference type="NCBI Taxonomy" id="2682842"/>
    <lineage>
        <taxon>Bacteria</taxon>
        <taxon>Pseudomonadati</taxon>
        <taxon>Pseudomonadota</taxon>
        <taxon>Alphaproteobacteria</taxon>
        <taxon>Sphingomonadales</taxon>
        <taxon>Sphingomonadaceae</taxon>
        <taxon>Sphingomonas</taxon>
    </lineage>
</organism>
<comment type="caution">
    <text evidence="9">The sequence shown here is derived from an EMBL/GenBank/DDBJ whole genome shotgun (WGS) entry which is preliminary data.</text>
</comment>
<feature type="transmembrane region" description="Helical" evidence="6">
    <location>
        <begin position="469"/>
        <end position="489"/>
    </location>
</feature>
<dbReference type="NCBIfam" id="TIGR00360">
    <property type="entry name" value="ComEC_N-term"/>
    <property type="match status" value="1"/>
</dbReference>
<name>A0A6I4IZ38_9SPHN</name>
<protein>
    <submittedName>
        <fullName evidence="9">DUF4131 domain-containing protein</fullName>
    </submittedName>
</protein>
<feature type="transmembrane region" description="Helical" evidence="6">
    <location>
        <begin position="501"/>
        <end position="519"/>
    </location>
</feature>
<dbReference type="Pfam" id="PF03772">
    <property type="entry name" value="Competence"/>
    <property type="match status" value="1"/>
</dbReference>
<evidence type="ECO:0000256" key="1">
    <source>
        <dbReference type="ARBA" id="ARBA00004651"/>
    </source>
</evidence>
<proteinExistence type="predicted"/>
<accession>A0A6I4IZ38</accession>